<evidence type="ECO:0000313" key="4">
    <source>
        <dbReference type="Proteomes" id="UP000601435"/>
    </source>
</evidence>
<gene>
    <name evidence="3" type="primary">pol</name>
    <name evidence="3" type="ORF">SNEC2469_LOCUS1061</name>
</gene>
<evidence type="ECO:0000256" key="1">
    <source>
        <dbReference type="SAM" id="MobiDB-lite"/>
    </source>
</evidence>
<keyword evidence="2" id="KW-0812">Transmembrane</keyword>
<keyword evidence="2" id="KW-0472">Membrane</keyword>
<keyword evidence="4" id="KW-1185">Reference proteome</keyword>
<comment type="caution">
    <text evidence="3">The sequence shown here is derived from an EMBL/GenBank/DDBJ whole genome shotgun (WGS) entry which is preliminary data.</text>
</comment>
<protein>
    <submittedName>
        <fullName evidence="3">Pol protein</fullName>
    </submittedName>
</protein>
<feature type="transmembrane region" description="Helical" evidence="2">
    <location>
        <begin position="30"/>
        <end position="51"/>
    </location>
</feature>
<organism evidence="3 4">
    <name type="scientific">Symbiodinium necroappetens</name>
    <dbReference type="NCBI Taxonomy" id="1628268"/>
    <lineage>
        <taxon>Eukaryota</taxon>
        <taxon>Sar</taxon>
        <taxon>Alveolata</taxon>
        <taxon>Dinophyceae</taxon>
        <taxon>Suessiales</taxon>
        <taxon>Symbiodiniaceae</taxon>
        <taxon>Symbiodinium</taxon>
    </lineage>
</organism>
<accession>A0A812IV96</accession>
<evidence type="ECO:0000256" key="2">
    <source>
        <dbReference type="SAM" id="Phobius"/>
    </source>
</evidence>
<dbReference type="AlphaFoldDB" id="A0A812IV96"/>
<reference evidence="3" key="1">
    <citation type="submission" date="2021-02" db="EMBL/GenBank/DDBJ databases">
        <authorList>
            <person name="Dougan E. K."/>
            <person name="Rhodes N."/>
            <person name="Thang M."/>
            <person name="Chan C."/>
        </authorList>
    </citation>
    <scope>NUCLEOTIDE SEQUENCE</scope>
</reference>
<dbReference type="Proteomes" id="UP000601435">
    <property type="component" value="Unassembled WGS sequence"/>
</dbReference>
<evidence type="ECO:0000313" key="3">
    <source>
        <dbReference type="EMBL" id="CAE7189562.1"/>
    </source>
</evidence>
<proteinExistence type="predicted"/>
<keyword evidence="2" id="KW-1133">Transmembrane helix</keyword>
<dbReference type="EMBL" id="CAJNJA010005394">
    <property type="protein sequence ID" value="CAE7189562.1"/>
    <property type="molecule type" value="Genomic_DNA"/>
</dbReference>
<name>A0A812IV96_9DINO</name>
<feature type="region of interest" description="Disordered" evidence="1">
    <location>
        <begin position="265"/>
        <end position="304"/>
    </location>
</feature>
<feature type="compositionally biased region" description="Low complexity" evidence="1">
    <location>
        <begin position="282"/>
        <end position="294"/>
    </location>
</feature>
<dbReference type="OrthoDB" id="10490947at2759"/>
<sequence>MAPAMAMDVGSITKVAAWAGRRIGGAAESILGMVVPLMALIGCILAGYLVLGRWLSSSMPWMVKAVKAFRSPRPRDLNAPAISVDDLYDKTCEVDFQVKELGTKMREVVLADALDGAVSTIMRRLEATLAQENAKSMKDTGKKESEEVLASIQDKFDKVLKEVQLSLVETQKITTQSTQPIKRSQESFATALNEKATEILKELSNVFHRVKKESGDLMAMVRWTGSKVEQVETLCAHQPERLQILRDTLLEVQTTVVRIQTEMEAAQEGDGAASPPQRQEWAQPQPQPASSTAPPTTPATPHTINLDETVPVQLMRPSSSPLTSLALADGRVIYVPRQVVSSLFGAQF</sequence>